<protein>
    <recommendedName>
        <fullName evidence="2">CBM21 domain-containing protein</fullName>
    </recommendedName>
</protein>
<evidence type="ECO:0000313" key="4">
    <source>
        <dbReference type="Proteomes" id="UP000694569"/>
    </source>
</evidence>
<dbReference type="PANTHER" id="PTHR12307">
    <property type="entry name" value="PROTEIN PHOSPHATASE 1 REGULATORY SUBUNIT"/>
    <property type="match status" value="1"/>
</dbReference>
<proteinExistence type="predicted"/>
<keyword evidence="4" id="KW-1185">Reference proteome</keyword>
<dbReference type="Proteomes" id="UP000694569">
    <property type="component" value="Unplaced"/>
</dbReference>
<dbReference type="GO" id="GO:2001069">
    <property type="term" value="F:glycogen binding"/>
    <property type="evidence" value="ECO:0007669"/>
    <property type="project" value="TreeGrafter"/>
</dbReference>
<dbReference type="GO" id="GO:0005979">
    <property type="term" value="P:regulation of glycogen biosynthetic process"/>
    <property type="evidence" value="ECO:0007669"/>
    <property type="project" value="TreeGrafter"/>
</dbReference>
<dbReference type="Ensembl" id="ENSLLET00000010758.1">
    <property type="protein sequence ID" value="ENSLLEP00000010353.1"/>
    <property type="gene ID" value="ENSLLEG00000006617.1"/>
</dbReference>
<dbReference type="InterPro" id="IPR050782">
    <property type="entry name" value="PP1_regulatory_subunit_3"/>
</dbReference>
<dbReference type="InterPro" id="IPR038175">
    <property type="entry name" value="CBM21_dom_sf"/>
</dbReference>
<reference evidence="3" key="2">
    <citation type="submission" date="2025-09" db="UniProtKB">
        <authorList>
            <consortium name="Ensembl"/>
        </authorList>
    </citation>
    <scope>IDENTIFICATION</scope>
</reference>
<dbReference type="GeneTree" id="ENSGT00940000161906"/>
<dbReference type="InterPro" id="IPR005036">
    <property type="entry name" value="CBM21_dom"/>
</dbReference>
<feature type="region of interest" description="Disordered" evidence="1">
    <location>
        <begin position="1"/>
        <end position="31"/>
    </location>
</feature>
<dbReference type="Gene3D" id="2.60.40.2440">
    <property type="entry name" value="Carbohydrate binding type-21 domain"/>
    <property type="match status" value="1"/>
</dbReference>
<dbReference type="PROSITE" id="PS51159">
    <property type="entry name" value="CBM21"/>
    <property type="match status" value="1"/>
</dbReference>
<dbReference type="OrthoDB" id="1881at2759"/>
<evidence type="ECO:0000259" key="2">
    <source>
        <dbReference type="PROSITE" id="PS51159"/>
    </source>
</evidence>
<name>A0A8C5M706_9ANUR</name>
<sequence length="382" mass="41863">MLGANVMNNGGETVQNGQRFSQESGKPKQGLAEQCLQLPPALMQSQNNGTTMLSAPPCLNTVTSGNFGRGLPSIMPPKGQHVQEDLLGMEHLNGLAMQEVLQQPGLQDRQTVHCLNRDLELSQGNVLECKPSEGETVCPPTDNGHTLTLPTQDTEHRWARSSLKNSMVDASQGALLCSCKLKKRVQFADSIGLTLASVKHFLSSEEPTVPPAVLARLQSYPPTTAQKVELNPGETLFNVRASLELLQQLETQRLCLEHVSSSNWGIKGTLLIQDPPDGVQVKIRYTFNNWLSYLDCPASAIEFNASECSCPTAGVQRFLFTLCPPPSTVRIQFAICCNLGHGQELWDNNQGNNYTVDCLQEKPLDFQASNLEPDSWGGTQHW</sequence>
<dbReference type="PANTHER" id="PTHR12307:SF7">
    <property type="entry name" value="PROTEIN PHOSPHATASE 1 REGULATORY SUBUNIT 3G"/>
    <property type="match status" value="1"/>
</dbReference>
<evidence type="ECO:0000313" key="3">
    <source>
        <dbReference type="Ensembl" id="ENSLLEP00000010353.1"/>
    </source>
</evidence>
<feature type="domain" description="CBM21" evidence="2">
    <location>
        <begin position="246"/>
        <end position="357"/>
    </location>
</feature>
<dbReference type="Pfam" id="PF03370">
    <property type="entry name" value="CBM_21"/>
    <property type="match status" value="1"/>
</dbReference>
<feature type="compositionally biased region" description="Polar residues" evidence="1">
    <location>
        <begin position="1"/>
        <end position="24"/>
    </location>
</feature>
<evidence type="ECO:0000256" key="1">
    <source>
        <dbReference type="SAM" id="MobiDB-lite"/>
    </source>
</evidence>
<dbReference type="AlphaFoldDB" id="A0A8C5M706"/>
<dbReference type="GO" id="GO:0008157">
    <property type="term" value="F:protein phosphatase 1 binding"/>
    <property type="evidence" value="ECO:0007669"/>
    <property type="project" value="TreeGrafter"/>
</dbReference>
<organism evidence="3 4">
    <name type="scientific">Leptobrachium leishanense</name>
    <name type="common">Leishan spiny toad</name>
    <dbReference type="NCBI Taxonomy" id="445787"/>
    <lineage>
        <taxon>Eukaryota</taxon>
        <taxon>Metazoa</taxon>
        <taxon>Chordata</taxon>
        <taxon>Craniata</taxon>
        <taxon>Vertebrata</taxon>
        <taxon>Euteleostomi</taxon>
        <taxon>Amphibia</taxon>
        <taxon>Batrachia</taxon>
        <taxon>Anura</taxon>
        <taxon>Pelobatoidea</taxon>
        <taxon>Megophryidae</taxon>
        <taxon>Leptobrachium</taxon>
    </lineage>
</organism>
<reference evidence="3" key="1">
    <citation type="submission" date="2025-08" db="UniProtKB">
        <authorList>
            <consortium name="Ensembl"/>
        </authorList>
    </citation>
    <scope>IDENTIFICATION</scope>
</reference>
<accession>A0A8C5M706</accession>
<dbReference type="GO" id="GO:0000164">
    <property type="term" value="C:protein phosphatase type 1 complex"/>
    <property type="evidence" value="ECO:0007669"/>
    <property type="project" value="TreeGrafter"/>
</dbReference>